<dbReference type="OrthoDB" id="6077919at2759"/>
<evidence type="ECO:0000259" key="4">
    <source>
        <dbReference type="PROSITE" id="PS50157"/>
    </source>
</evidence>
<feature type="coiled-coil region" evidence="2">
    <location>
        <begin position="47"/>
        <end position="116"/>
    </location>
</feature>
<accession>A0A6H5IDV4</accession>
<evidence type="ECO:0000313" key="5">
    <source>
        <dbReference type="EMBL" id="CAB0035128.1"/>
    </source>
</evidence>
<feature type="domain" description="C2H2-type" evidence="4">
    <location>
        <begin position="190"/>
        <end position="213"/>
    </location>
</feature>
<evidence type="ECO:0000256" key="3">
    <source>
        <dbReference type="SAM" id="MobiDB-lite"/>
    </source>
</evidence>
<sequence>MRRRTMAGNSSSRPRIWTSSRRTRRCADATSSLERELRSSLERCRGLDDNIELIEELKLDLENAQREQKLASSNAKRLEHQLSQLQQLKNELDAENKRLTLEKEKLEAALSESDERQPWCQHTRLENVHVKMYMCIRPYSVRTYIHTHIHSYLKYTYTELESTNHSAFITITRSNLLKHQKTVHEGRKDYACDECEKKFGHKQTLLMHQKTVHEETTFNARYFSYRLYYTSEHSRIISRVLYVHNYPLYLTLADLYVSYTESFTIRAHPDVRTHSQIGQSIE</sequence>
<keyword evidence="1" id="KW-0479">Metal-binding</keyword>
<dbReference type="SMART" id="SM00355">
    <property type="entry name" value="ZnF_C2H2"/>
    <property type="match status" value="1"/>
</dbReference>
<dbReference type="SUPFAM" id="SSF57667">
    <property type="entry name" value="beta-beta-alpha zinc fingers"/>
    <property type="match status" value="1"/>
</dbReference>
<evidence type="ECO:0000313" key="6">
    <source>
        <dbReference type="Proteomes" id="UP000479190"/>
    </source>
</evidence>
<name>A0A6H5IDV4_9HYME</name>
<feature type="compositionally biased region" description="Polar residues" evidence="3">
    <location>
        <begin position="7"/>
        <end position="20"/>
    </location>
</feature>
<reference evidence="5 6" key="1">
    <citation type="submission" date="2020-02" db="EMBL/GenBank/DDBJ databases">
        <authorList>
            <person name="Ferguson B K."/>
        </authorList>
    </citation>
    <scope>NUCLEOTIDE SEQUENCE [LARGE SCALE GENOMIC DNA]</scope>
</reference>
<keyword evidence="6" id="KW-1185">Reference proteome</keyword>
<keyword evidence="2" id="KW-0175">Coiled coil</keyword>
<evidence type="ECO:0000256" key="1">
    <source>
        <dbReference type="PROSITE-ProRule" id="PRU00042"/>
    </source>
</evidence>
<keyword evidence="1" id="KW-0862">Zinc</keyword>
<organism evidence="5 6">
    <name type="scientific">Trichogramma brassicae</name>
    <dbReference type="NCBI Taxonomy" id="86971"/>
    <lineage>
        <taxon>Eukaryota</taxon>
        <taxon>Metazoa</taxon>
        <taxon>Ecdysozoa</taxon>
        <taxon>Arthropoda</taxon>
        <taxon>Hexapoda</taxon>
        <taxon>Insecta</taxon>
        <taxon>Pterygota</taxon>
        <taxon>Neoptera</taxon>
        <taxon>Endopterygota</taxon>
        <taxon>Hymenoptera</taxon>
        <taxon>Apocrita</taxon>
        <taxon>Proctotrupomorpha</taxon>
        <taxon>Chalcidoidea</taxon>
        <taxon>Trichogrammatidae</taxon>
        <taxon>Trichogramma</taxon>
    </lineage>
</organism>
<keyword evidence="1" id="KW-0863">Zinc-finger</keyword>
<gene>
    <name evidence="5" type="ORF">TBRA_LOCUS7026</name>
</gene>
<dbReference type="InterPro" id="IPR013087">
    <property type="entry name" value="Znf_C2H2_type"/>
</dbReference>
<dbReference type="Proteomes" id="UP000479190">
    <property type="component" value="Unassembled WGS sequence"/>
</dbReference>
<dbReference type="PROSITE" id="PS50157">
    <property type="entry name" value="ZINC_FINGER_C2H2_2"/>
    <property type="match status" value="1"/>
</dbReference>
<dbReference type="EMBL" id="CADCXV010000772">
    <property type="protein sequence ID" value="CAB0035128.1"/>
    <property type="molecule type" value="Genomic_DNA"/>
</dbReference>
<dbReference type="PROSITE" id="PS00028">
    <property type="entry name" value="ZINC_FINGER_C2H2_1"/>
    <property type="match status" value="1"/>
</dbReference>
<feature type="region of interest" description="Disordered" evidence="3">
    <location>
        <begin position="1"/>
        <end position="21"/>
    </location>
</feature>
<dbReference type="Gene3D" id="3.30.160.60">
    <property type="entry name" value="Classic Zinc Finger"/>
    <property type="match status" value="1"/>
</dbReference>
<dbReference type="GO" id="GO:0008270">
    <property type="term" value="F:zinc ion binding"/>
    <property type="evidence" value="ECO:0007669"/>
    <property type="project" value="UniProtKB-KW"/>
</dbReference>
<protein>
    <recommendedName>
        <fullName evidence="4">C2H2-type domain-containing protein</fullName>
    </recommendedName>
</protein>
<evidence type="ECO:0000256" key="2">
    <source>
        <dbReference type="SAM" id="Coils"/>
    </source>
</evidence>
<dbReference type="AlphaFoldDB" id="A0A6H5IDV4"/>
<proteinExistence type="predicted"/>
<dbReference type="InterPro" id="IPR036236">
    <property type="entry name" value="Znf_C2H2_sf"/>
</dbReference>